<sequence>MTRSNLPPSADVQAARRREWDTYVPKLARQALEQLTEPLPSLASDLHRAEVLRLLREETSEQLRRLPHFARYDALDPLTVRDSAVCLESDAEYNAFLLLEIKRELLHYMRVLQLEILGYSERPGVQESTEASLHRAQRQAQRRKLFAPAKPARKGAPSFDELFRRDVNVPGLIATLKLHGVIDSDEQWVGLSGKKIELISLLVALNEGN</sequence>
<dbReference type="EMBL" id="VTWU01000007">
    <property type="protein sequence ID" value="KAA9327246.1"/>
    <property type="molecule type" value="Genomic_DNA"/>
</dbReference>
<gene>
    <name evidence="1" type="ORF">F0P96_18615</name>
</gene>
<proteinExistence type="predicted"/>
<keyword evidence="2" id="KW-1185">Reference proteome</keyword>
<reference evidence="1 2" key="1">
    <citation type="submission" date="2019-09" db="EMBL/GenBank/DDBJ databases">
        <title>Genome sequence of Hymenobacter sp. M3.</title>
        <authorList>
            <person name="Srinivasan S."/>
        </authorList>
    </citation>
    <scope>NUCLEOTIDE SEQUENCE [LARGE SCALE GENOMIC DNA]</scope>
    <source>
        <strain evidence="1 2">M3</strain>
    </source>
</reference>
<protein>
    <submittedName>
        <fullName evidence="1">Uncharacterized protein</fullName>
    </submittedName>
</protein>
<organism evidence="1 2">
    <name type="scientific">Hymenobacter busanensis</name>
    <dbReference type="NCBI Taxonomy" id="2607656"/>
    <lineage>
        <taxon>Bacteria</taxon>
        <taxon>Pseudomonadati</taxon>
        <taxon>Bacteroidota</taxon>
        <taxon>Cytophagia</taxon>
        <taxon>Cytophagales</taxon>
        <taxon>Hymenobacteraceae</taxon>
        <taxon>Hymenobacter</taxon>
    </lineage>
</organism>
<evidence type="ECO:0000313" key="1">
    <source>
        <dbReference type="EMBL" id="KAA9327246.1"/>
    </source>
</evidence>
<comment type="caution">
    <text evidence="1">The sequence shown here is derived from an EMBL/GenBank/DDBJ whole genome shotgun (WGS) entry which is preliminary data.</text>
</comment>
<name>A0A7L4ZUQ0_9BACT</name>
<accession>A0A7L4ZUQ0</accession>
<dbReference type="AlphaFoldDB" id="A0A7L4ZUQ0"/>
<dbReference type="RefSeq" id="WP_151080476.1">
    <property type="nucleotide sequence ID" value="NZ_CP047647.1"/>
</dbReference>
<evidence type="ECO:0000313" key="2">
    <source>
        <dbReference type="Proteomes" id="UP000326380"/>
    </source>
</evidence>
<dbReference type="Proteomes" id="UP000326380">
    <property type="component" value="Unassembled WGS sequence"/>
</dbReference>